<protein>
    <submittedName>
        <fullName evidence="1">Propionate CoA-transferase</fullName>
    </submittedName>
</protein>
<dbReference type="PANTHER" id="PTHR43293">
    <property type="entry name" value="ACETATE COA-TRANSFERASE YDIF"/>
    <property type="match status" value="1"/>
</dbReference>
<dbReference type="InterPro" id="IPR004165">
    <property type="entry name" value="CoA_trans_fam_I"/>
</dbReference>
<evidence type="ECO:0000313" key="2">
    <source>
        <dbReference type="Proteomes" id="UP000294576"/>
    </source>
</evidence>
<organism evidence="1 2">
    <name type="scientific">Rhizobium sullae</name>
    <name type="common">Rhizobium hedysari</name>
    <dbReference type="NCBI Taxonomy" id="50338"/>
    <lineage>
        <taxon>Bacteria</taxon>
        <taxon>Pseudomonadati</taxon>
        <taxon>Pseudomonadota</taxon>
        <taxon>Alphaproteobacteria</taxon>
        <taxon>Hyphomicrobiales</taxon>
        <taxon>Rhizobiaceae</taxon>
        <taxon>Rhizobium/Agrobacterium group</taxon>
        <taxon>Rhizobium</taxon>
    </lineage>
</organism>
<dbReference type="Gene3D" id="3.40.1080.10">
    <property type="entry name" value="Glutaconate Coenzyme A-transferase"/>
    <property type="match status" value="2"/>
</dbReference>
<dbReference type="SMART" id="SM00882">
    <property type="entry name" value="CoA_trans"/>
    <property type="match status" value="2"/>
</dbReference>
<reference evidence="1 2" key="1">
    <citation type="submission" date="2019-03" db="EMBL/GenBank/DDBJ databases">
        <title>Genomic Encyclopedia of Type Strains, Phase IV (KMG-V): Genome sequencing to study the core and pangenomes of soil and plant-associated prokaryotes.</title>
        <authorList>
            <person name="Whitman W."/>
        </authorList>
    </citation>
    <scope>NUCLEOTIDE SEQUENCE [LARGE SCALE GENOMIC DNA]</scope>
    <source>
        <strain evidence="1 2">Hc14</strain>
    </source>
</reference>
<sequence>MVAPHQIASYGKGRIDKSTKIVSAAEAVATICPGDTVAFSGFVGIGTPEAVICAFEKRFLETGEPSNLTLVFAAAPGNGKDKGLNRLAHDGLVKRLIGGHFKLVPKLARLAVSGKCEAYNLPLGIISHLFREIAGGKPGLISKVGLRTFIDPRIDGGKINSKTIENLVKLTEINGKEWLFYKTFPIHVAILRGTTADPSGNVTMEKEALTLDNLTIATAAKNSGGIVIAQVERIAAAGSLNPRDVKIPGHLVDWVVVAEPEHHMQTYATPYNGAFSGEFRAPPDSAASMELNERKIIARRGALELRMGDVVNLGIGVPEGVAAVATEEGIIDKITLTTESGTIGGTPQSGLDFGAAKNPESIIDQNQMFDLIDGGGLDIAVLGFAQVDAQANVNVSRFGDVLAGAGGFINISQNTRRLVFCGTFTKDLRTEIRDGKLVILQEGQAKFIEKVEQITFSGEYARETHQTVLIVTERCVFSLIPEGLELIEVAPGIDIERDILAHMEFRPIIRQPREMAAVIFADGPMNLDQLLLERMLSERIEFDAERSTRPPAIGWTPASSIPRLVTPSFEEKPTMPTSQTSDIQTLTNQINEMLTKFNMPGVDPAALVREQARNIEAVAQATQVANKGAYGVAEKQLELFRAASSQLLMMFEDAALAPKERSELAKQAYEVALNGSREITSMAVKASENAFAITRKRMTEIFEQFRKAATIGKDT</sequence>
<dbReference type="PANTHER" id="PTHR43293:SF1">
    <property type="entry name" value="ACETATE COA-TRANSFERASE YDIF"/>
    <property type="match status" value="1"/>
</dbReference>
<dbReference type="Proteomes" id="UP000294576">
    <property type="component" value="Unassembled WGS sequence"/>
</dbReference>
<proteinExistence type="predicted"/>
<name>A0A4R3PR13_RHISU</name>
<dbReference type="SUPFAM" id="SSF100950">
    <property type="entry name" value="NagB/RpiA/CoA transferase-like"/>
    <property type="match status" value="2"/>
</dbReference>
<accession>A0A4R3PR13</accession>
<dbReference type="Pfam" id="PF01144">
    <property type="entry name" value="CoA_trans"/>
    <property type="match status" value="1"/>
</dbReference>
<comment type="caution">
    <text evidence="1">The sequence shown here is derived from an EMBL/GenBank/DDBJ whole genome shotgun (WGS) entry which is preliminary data.</text>
</comment>
<dbReference type="EMBL" id="SMBH01000035">
    <property type="protein sequence ID" value="TCU05397.1"/>
    <property type="molecule type" value="Genomic_DNA"/>
</dbReference>
<dbReference type="RefSeq" id="WP_245505969.1">
    <property type="nucleotide sequence ID" value="NZ_SMBH01000035.1"/>
</dbReference>
<keyword evidence="1" id="KW-0808">Transferase</keyword>
<dbReference type="GO" id="GO:0008410">
    <property type="term" value="F:CoA-transferase activity"/>
    <property type="evidence" value="ECO:0007669"/>
    <property type="project" value="InterPro"/>
</dbReference>
<dbReference type="InterPro" id="IPR037171">
    <property type="entry name" value="NagB/RpiA_transferase-like"/>
</dbReference>
<evidence type="ECO:0000313" key="1">
    <source>
        <dbReference type="EMBL" id="TCU05397.1"/>
    </source>
</evidence>
<dbReference type="AlphaFoldDB" id="A0A4R3PR13"/>
<gene>
    <name evidence="1" type="ORF">EV132_13524</name>
</gene>